<sequence length="734" mass="81483">MDGSVLMRIPADDRWRELYRLALDPECFLDAEYLDNLLGDDGEPAQLPLLSRQIDAWQLEQASAYAGAAAAAVEQHNAHSFAQALAVYSAPMASVLGCWLQGMSAPGVFEDPAQLRLMQLFAHDIGVGYPNASRAHHFNALLGQLQLTAYALAPAQLATLPDLNDDAFELPALLLALSRRSDAFGDELCGVDWALRAVGLCPGWAAMGQLEGLPLALGRLDLSASFPGLEPASLRHISQWVAHRIIEQGEDRQARLLRGANWLFGALQRWNARLYNASLTATSPQQAIAHLMQRLARVGAVYHQNYLIEGRSLALWLEDAQHDPLPLLDVLSRSRLIVPGNSKKSLLVTSLVAPTGRMFRIFSEADLSVIRQWIDWLPQAAAARQLPRQPIDSRAIAARPSTASTADTGHWPQSLREAYFVLQGRALQPATLKFAHAYVSRWLEHSRQSLKTSERQLPEQWGTNVLRAWLLDKHDQNGQQFDDSDPAQMPSREEIVESTLQLAPLTLIDGAWLQGFTDVGLASSHVGYTLFQTYWDELGNGIEALNHPKIYRDGLREMDFELAPTGSREFAEDPRLYEESFRLPVYWLCLGKLPVTFMPEVLGMNLAMELSGVGGSYRSARRFLRHYGFSTAFVDLHNTIDNVSTGHSAWAADAIDAYMRSLASAEQVAAQWQRVRVGYESLAPMPGKWTSMLRRLGLSSAGNVLPRPARRAASKGYLHHLPITREVLLETSEQ</sequence>
<dbReference type="Pfam" id="PF14518">
    <property type="entry name" value="Haem_oxygenas_2"/>
    <property type="match status" value="1"/>
</dbReference>
<reference evidence="1 2" key="1">
    <citation type="submission" date="2015-06" db="EMBL/GenBank/DDBJ databases">
        <title>Draft genome sequence of an Antarctic Pseudomonas sp. strain KG01 with full potential for biotechnological applications.</title>
        <authorList>
            <person name="Pavlov M.S."/>
            <person name="Lira F."/>
            <person name="Martinez J.L."/>
            <person name="Marshall S.H."/>
        </authorList>
    </citation>
    <scope>NUCLEOTIDE SEQUENCE [LARGE SCALE GENOMIC DNA]</scope>
    <source>
        <strain evidence="1 2">KG01</strain>
    </source>
</reference>
<comment type="caution">
    <text evidence="1">The sequence shown here is derived from an EMBL/GenBank/DDBJ whole genome shotgun (WGS) entry which is preliminary data.</text>
</comment>
<proteinExistence type="predicted"/>
<gene>
    <name evidence="1" type="ORF">ACR52_12640</name>
</gene>
<accession>A0A0J8G341</accession>
<dbReference type="AlphaFoldDB" id="A0A0J8G341"/>
<organism evidence="1 2">
    <name type="scientific">Pseudomonas fildesensis</name>
    <dbReference type="NCBI Taxonomy" id="1674920"/>
    <lineage>
        <taxon>Bacteria</taxon>
        <taxon>Pseudomonadati</taxon>
        <taxon>Pseudomonadota</taxon>
        <taxon>Gammaproteobacteria</taxon>
        <taxon>Pseudomonadales</taxon>
        <taxon>Pseudomonadaceae</taxon>
        <taxon>Pseudomonas</taxon>
    </lineage>
</organism>
<dbReference type="SMART" id="SM01236">
    <property type="entry name" value="Haem_oxygenase_2"/>
    <property type="match status" value="1"/>
</dbReference>
<dbReference type="STRING" id="1674920.ACR52_12640"/>
<evidence type="ECO:0000313" key="1">
    <source>
        <dbReference type="EMBL" id="KMT55399.1"/>
    </source>
</evidence>
<dbReference type="OrthoDB" id="6635957at2"/>
<dbReference type="Proteomes" id="UP000037551">
    <property type="component" value="Unassembled WGS sequence"/>
</dbReference>
<name>A0A0J8G341_9PSED</name>
<dbReference type="PATRIC" id="fig|1674920.3.peg.5356"/>
<dbReference type="InterPro" id="IPR016084">
    <property type="entry name" value="Haem_Oase-like_multi-hlx"/>
</dbReference>
<evidence type="ECO:0000313" key="2">
    <source>
        <dbReference type="Proteomes" id="UP000037551"/>
    </source>
</evidence>
<dbReference type="EMBL" id="LFMW01000007">
    <property type="protein sequence ID" value="KMT55399.1"/>
    <property type="molecule type" value="Genomic_DNA"/>
</dbReference>
<dbReference type="Gene3D" id="1.20.910.10">
    <property type="entry name" value="Heme oxygenase-like"/>
    <property type="match status" value="1"/>
</dbReference>
<protein>
    <submittedName>
        <fullName evidence="1">Inducer of phenazine B</fullName>
    </submittedName>
</protein>
<keyword evidence="2" id="KW-1185">Reference proteome</keyword>